<dbReference type="CDD" id="cd00146">
    <property type="entry name" value="PKD"/>
    <property type="match status" value="2"/>
</dbReference>
<evidence type="ECO:0000256" key="1">
    <source>
        <dbReference type="SAM" id="SignalP"/>
    </source>
</evidence>
<name>A0ABQ6YB37_9GAMM</name>
<dbReference type="Gene3D" id="2.60.40.10">
    <property type="entry name" value="Immunoglobulins"/>
    <property type="match status" value="6"/>
</dbReference>
<dbReference type="PROSITE" id="PS50093">
    <property type="entry name" value="PKD"/>
    <property type="match status" value="1"/>
</dbReference>
<gene>
    <name evidence="3" type="ORF">A6D6_01150</name>
</gene>
<feature type="domain" description="PKD" evidence="2">
    <location>
        <begin position="439"/>
        <end position="534"/>
    </location>
</feature>
<dbReference type="Proteomes" id="UP000771797">
    <property type="component" value="Unassembled WGS sequence"/>
</dbReference>
<evidence type="ECO:0000313" key="4">
    <source>
        <dbReference type="Proteomes" id="UP000771797"/>
    </source>
</evidence>
<dbReference type="RefSeq" id="WP_159660184.1">
    <property type="nucleotide sequence ID" value="NZ_AQPF01000005.1"/>
</dbReference>
<feature type="chain" id="PRO_5047165664" evidence="1">
    <location>
        <begin position="19"/>
        <end position="857"/>
    </location>
</feature>
<dbReference type="PANTHER" id="PTHR46182">
    <property type="entry name" value="FI19480P1"/>
    <property type="match status" value="1"/>
</dbReference>
<evidence type="ECO:0000259" key="2">
    <source>
        <dbReference type="PROSITE" id="PS50093"/>
    </source>
</evidence>
<dbReference type="InterPro" id="IPR013783">
    <property type="entry name" value="Ig-like_fold"/>
</dbReference>
<evidence type="ECO:0000313" key="3">
    <source>
        <dbReference type="EMBL" id="KAF0807151.1"/>
    </source>
</evidence>
<dbReference type="InterPro" id="IPR000601">
    <property type="entry name" value="PKD_dom"/>
</dbReference>
<reference evidence="3 4" key="1">
    <citation type="submission" date="2012-09" db="EMBL/GenBank/DDBJ databases">
        <title>Genome Sequence of alkane-degrading Bacterium Alcanivorax sp. 6-D-6.</title>
        <authorList>
            <person name="Lai Q."/>
            <person name="Shao Z."/>
        </authorList>
    </citation>
    <scope>NUCLEOTIDE SEQUENCE [LARGE SCALE GENOMIC DNA]</scope>
    <source>
        <strain evidence="3 4">6-D-6</strain>
    </source>
</reference>
<keyword evidence="1" id="KW-0732">Signal</keyword>
<keyword evidence="4" id="KW-1185">Reference proteome</keyword>
<dbReference type="EMBL" id="AQPF01000005">
    <property type="protein sequence ID" value="KAF0807151.1"/>
    <property type="molecule type" value="Genomic_DNA"/>
</dbReference>
<protein>
    <submittedName>
        <fullName evidence="3">Lipoprotein</fullName>
    </submittedName>
</protein>
<proteinExistence type="predicted"/>
<dbReference type="Pfam" id="PF18911">
    <property type="entry name" value="PKD_4"/>
    <property type="match status" value="1"/>
</dbReference>
<sequence length="857" mass="92641">MAVLIRPISLFCLLLLLAACGGGGGGGGGGGVARPEANVSADVTEVNAGEDTVQLDGSASSSPSGDITTWQWRFLSVPEGSEAALDGADTDRASFTPDLPGTYVVQLVVNDGAADSADTAPSRVTITALNPNPLAVVTEEINWILGTVQLDGSRSLPPDGGDANLLVYDWTLTQKPEGSSAELDSGNLAYPRFTADEVGRYQAQLVVRYGDKASQPATVNINIVEEKAPPVAAIAPLDETVPRGEIATVDGSPSEDPNGGELQYRWRFTSLPAGASGEFLNGSDKQAQARFVVDSAARAFYRLELCVYNGVSRTCTRPFQVNVAAPEGENTPPIAVIAPAYNATWEAERGAAINTSGGSSYDLDGDALTYQWELVSAPDGFDAEANSSLDSCTNSTCWPGFTPTVDGDYVVRLTVSDGEASHSVTETFTAILGANRPPSASAAIAGAATVLVGVTATFDGEGSTDPDDNRLDYQWTLLDRPNNSEVVLQGENTAFPTLTPDQAGPYIVKLVVTDEHGWASSEREVVLMAKSANNTPVTRISKLSHLYTSPPWMTSQIHWDAEQPFVIASEWENYLYNDTPIEYRRDYFQLLADSYDPDQDPLSHLWSLVEAPQGNRMETNSANLCDGDNWHPFNSQESWAEYQDRVERMREWACADPQLSPTEPGRYVFEYSVYDGSEFAGPFTATVQVVDRENYPGLLLEVPVMGQSGQLDPPPALIDGDQNLRQAVFPLEVRTGNSRSGGAFYWGGPIQFYTFRLSAVGEDFTLVDLATPSNNPLYEPRFMDLTHDRVITEGYVIPQGTSIDVAWQVVVPNSEIPANYTEKDTLQDRIAEAEITGFFRVQEREGWTFSLGGIPRS</sequence>
<dbReference type="InterPro" id="IPR022409">
    <property type="entry name" value="PKD/Chitinase_dom"/>
</dbReference>
<organism evidence="3 4">
    <name type="scientific">Alcanivorax xiamenensis</name>
    <dbReference type="NCBI Taxonomy" id="1177156"/>
    <lineage>
        <taxon>Bacteria</taxon>
        <taxon>Pseudomonadati</taxon>
        <taxon>Pseudomonadota</taxon>
        <taxon>Gammaproteobacteria</taxon>
        <taxon>Oceanospirillales</taxon>
        <taxon>Alcanivoracaceae</taxon>
        <taxon>Alcanivorax</taxon>
    </lineage>
</organism>
<feature type="signal peptide" evidence="1">
    <location>
        <begin position="1"/>
        <end position="18"/>
    </location>
</feature>
<dbReference type="SUPFAM" id="SSF49299">
    <property type="entry name" value="PKD domain"/>
    <property type="match status" value="3"/>
</dbReference>
<dbReference type="PROSITE" id="PS51257">
    <property type="entry name" value="PROKAR_LIPOPROTEIN"/>
    <property type="match status" value="1"/>
</dbReference>
<dbReference type="SMART" id="SM00089">
    <property type="entry name" value="PKD"/>
    <property type="match status" value="3"/>
</dbReference>
<dbReference type="InterPro" id="IPR035986">
    <property type="entry name" value="PKD_dom_sf"/>
</dbReference>
<keyword evidence="3" id="KW-0449">Lipoprotein</keyword>
<dbReference type="Pfam" id="PF22352">
    <property type="entry name" value="K319L-like_PKD"/>
    <property type="match status" value="1"/>
</dbReference>
<dbReference type="InterPro" id="IPR029865">
    <property type="entry name" value="KIAA0319-like"/>
</dbReference>
<accession>A0ABQ6YB37</accession>
<comment type="caution">
    <text evidence="3">The sequence shown here is derived from an EMBL/GenBank/DDBJ whole genome shotgun (WGS) entry which is preliminary data.</text>
</comment>
<dbReference type="PANTHER" id="PTHR46182:SF2">
    <property type="entry name" value="FI19480P1"/>
    <property type="match status" value="1"/>
</dbReference>